<feature type="transmembrane region" description="Helical" evidence="5">
    <location>
        <begin position="61"/>
        <end position="78"/>
    </location>
</feature>
<dbReference type="Proteomes" id="UP000030982">
    <property type="component" value="Unassembled WGS sequence"/>
</dbReference>
<feature type="transmembrane region" description="Helical" evidence="5">
    <location>
        <begin position="284"/>
        <end position="305"/>
    </location>
</feature>
<feature type="transmembrane region" description="Helical" evidence="5">
    <location>
        <begin position="118"/>
        <end position="139"/>
    </location>
</feature>
<gene>
    <name evidence="7" type="ORF">LK10_15900</name>
</gene>
<dbReference type="PROSITE" id="PS50850">
    <property type="entry name" value="MFS"/>
    <property type="match status" value="1"/>
</dbReference>
<evidence type="ECO:0000256" key="1">
    <source>
        <dbReference type="ARBA" id="ARBA00004651"/>
    </source>
</evidence>
<evidence type="ECO:0000256" key="3">
    <source>
        <dbReference type="ARBA" id="ARBA00022989"/>
    </source>
</evidence>
<feature type="transmembrane region" description="Helical" evidence="5">
    <location>
        <begin position="151"/>
        <end position="174"/>
    </location>
</feature>
<accession>A0A0B2AI08</accession>
<comment type="subcellular location">
    <subcellularLocation>
        <location evidence="1">Cell membrane</location>
        <topology evidence="1">Multi-pass membrane protein</topology>
    </subcellularLocation>
</comment>
<keyword evidence="3 5" id="KW-1133">Transmembrane helix</keyword>
<dbReference type="GO" id="GO:0046943">
    <property type="term" value="F:carboxylic acid transmembrane transporter activity"/>
    <property type="evidence" value="ECO:0007669"/>
    <property type="project" value="TreeGrafter"/>
</dbReference>
<feature type="transmembrane region" description="Helical" evidence="5">
    <location>
        <begin position="90"/>
        <end position="112"/>
    </location>
</feature>
<feature type="transmembrane region" description="Helical" evidence="5">
    <location>
        <begin position="370"/>
        <end position="393"/>
    </location>
</feature>
<feature type="domain" description="Major facilitator superfamily (MFS) profile" evidence="6">
    <location>
        <begin position="24"/>
        <end position="424"/>
    </location>
</feature>
<dbReference type="Pfam" id="PF07690">
    <property type="entry name" value="MFS_1"/>
    <property type="match status" value="1"/>
</dbReference>
<feature type="transmembrane region" description="Helical" evidence="5">
    <location>
        <begin position="312"/>
        <end position="332"/>
    </location>
</feature>
<name>A0A0B2AI08_9MICC</name>
<dbReference type="STRING" id="1338436.LK10_15900"/>
<dbReference type="PROSITE" id="PS00216">
    <property type="entry name" value="SUGAR_TRANSPORT_1"/>
    <property type="match status" value="1"/>
</dbReference>
<dbReference type="PANTHER" id="PTHR23508:SF10">
    <property type="entry name" value="CARBOXYLIC ACID TRANSPORTER PROTEIN HOMOLOG"/>
    <property type="match status" value="1"/>
</dbReference>
<feature type="transmembrane region" description="Helical" evidence="5">
    <location>
        <begin position="24"/>
        <end position="49"/>
    </location>
</feature>
<dbReference type="AlphaFoldDB" id="A0A0B2AI08"/>
<feature type="transmembrane region" description="Helical" evidence="5">
    <location>
        <begin position="243"/>
        <end position="264"/>
    </location>
</feature>
<evidence type="ECO:0000256" key="2">
    <source>
        <dbReference type="ARBA" id="ARBA00022692"/>
    </source>
</evidence>
<dbReference type="PANTHER" id="PTHR23508">
    <property type="entry name" value="CARBOXYLIC ACID TRANSPORTER PROTEIN HOMOLOG"/>
    <property type="match status" value="1"/>
</dbReference>
<dbReference type="GO" id="GO:0005886">
    <property type="term" value="C:plasma membrane"/>
    <property type="evidence" value="ECO:0007669"/>
    <property type="project" value="UniProtKB-SubCell"/>
</dbReference>
<evidence type="ECO:0000313" key="7">
    <source>
        <dbReference type="EMBL" id="KHL01372.1"/>
    </source>
</evidence>
<dbReference type="Gene3D" id="1.20.1250.20">
    <property type="entry name" value="MFS general substrate transporter like domains"/>
    <property type="match status" value="2"/>
</dbReference>
<dbReference type="InterPro" id="IPR020846">
    <property type="entry name" value="MFS_dom"/>
</dbReference>
<dbReference type="PROSITE" id="PS00217">
    <property type="entry name" value="SUGAR_TRANSPORT_2"/>
    <property type="match status" value="1"/>
</dbReference>
<evidence type="ECO:0000313" key="8">
    <source>
        <dbReference type="Proteomes" id="UP000030982"/>
    </source>
</evidence>
<keyword evidence="2 5" id="KW-0812">Transmembrane</keyword>
<comment type="caution">
    <text evidence="7">The sequence shown here is derived from an EMBL/GenBank/DDBJ whole genome shotgun (WGS) entry which is preliminary data.</text>
</comment>
<reference evidence="7 8" key="1">
    <citation type="submission" date="2014-09" db="EMBL/GenBank/DDBJ databases">
        <title>Genome sequence of Sinomonas sp. MUSC 117.</title>
        <authorList>
            <person name="Lee L.-H."/>
        </authorList>
    </citation>
    <scope>NUCLEOTIDE SEQUENCE [LARGE SCALE GENOMIC DNA]</scope>
    <source>
        <strain evidence="7 8">MUSC 117</strain>
    </source>
</reference>
<keyword evidence="4 5" id="KW-0472">Membrane</keyword>
<feature type="transmembrane region" description="Helical" evidence="5">
    <location>
        <begin position="180"/>
        <end position="199"/>
    </location>
</feature>
<proteinExistence type="predicted"/>
<dbReference type="SUPFAM" id="SSF103473">
    <property type="entry name" value="MFS general substrate transporter"/>
    <property type="match status" value="1"/>
</dbReference>
<protein>
    <recommendedName>
        <fullName evidence="6">Major facilitator superfamily (MFS) profile domain-containing protein</fullName>
    </recommendedName>
</protein>
<feature type="transmembrane region" description="Helical" evidence="5">
    <location>
        <begin position="399"/>
        <end position="420"/>
    </location>
</feature>
<organism evidence="7 8">
    <name type="scientific">Sinomonas humi</name>
    <dbReference type="NCBI Taxonomy" id="1338436"/>
    <lineage>
        <taxon>Bacteria</taxon>
        <taxon>Bacillati</taxon>
        <taxon>Actinomycetota</taxon>
        <taxon>Actinomycetes</taxon>
        <taxon>Micrococcales</taxon>
        <taxon>Micrococcaceae</taxon>
        <taxon>Sinomonas</taxon>
    </lineage>
</organism>
<dbReference type="InterPro" id="IPR036259">
    <property type="entry name" value="MFS_trans_sf"/>
</dbReference>
<evidence type="ECO:0000256" key="4">
    <source>
        <dbReference type="ARBA" id="ARBA00023136"/>
    </source>
</evidence>
<dbReference type="InterPro" id="IPR011701">
    <property type="entry name" value="MFS"/>
</dbReference>
<dbReference type="InterPro" id="IPR005829">
    <property type="entry name" value="Sugar_transporter_CS"/>
</dbReference>
<keyword evidence="8" id="KW-1185">Reference proteome</keyword>
<evidence type="ECO:0000259" key="6">
    <source>
        <dbReference type="PROSITE" id="PS50850"/>
    </source>
</evidence>
<feature type="transmembrane region" description="Helical" evidence="5">
    <location>
        <begin position="338"/>
        <end position="358"/>
    </location>
</feature>
<evidence type="ECO:0000256" key="5">
    <source>
        <dbReference type="SAM" id="Phobius"/>
    </source>
</evidence>
<dbReference type="EMBL" id="JTDL01000141">
    <property type="protein sequence ID" value="KHL01372.1"/>
    <property type="molecule type" value="Genomic_DNA"/>
</dbReference>
<dbReference type="OrthoDB" id="9109650at2"/>
<sequence>MSTNSIAKYAPESSSGMGVRQCGIVALCMFLNMTDGFDLFLIGFALPHLPKDFASASEKGVIISLALVGMGIGAIFLARLADRFGRRSTVLCGLLVNLVGLVVSTLAVNQVMLMTGRFITGLGVGMVSVVIVVIAQEGAPRNRRNMSTGMVMIGFPLGSTVAGLGGAAALSLTAGAWQSLFWLGAALAVVSLVVAFFTVPESAAFLARSSGVASDSGPGIAPVAALEDSPASGAHRALLGRSLWATTVLLAGGYGMLSAAYYFVGTWTPQLITDLSRNGATGSLAGIAVSVGTFVGAILFALLGLRLSAVRLTLAFLFLAVVAIVGFALLLPNAVANVFAGLLGVAVFASLCGYTAMVPTWYPVLARAKGYGMMLGVGRVGAVIAPLLVGVAVGVIEPAMIYLLTVIPVGFAVASSLFLLPRSRSKITG</sequence>